<dbReference type="KEGG" id="pfer:IRI77_33130"/>
<name>A0A7S7NPS1_PALFE</name>
<accession>A0A7S7NPS1</accession>
<keyword evidence="3" id="KW-1185">Reference proteome</keyword>
<keyword evidence="1" id="KW-0472">Membrane</keyword>
<protein>
    <submittedName>
        <fullName evidence="2">Uncharacterized protein</fullName>
    </submittedName>
</protein>
<keyword evidence="1" id="KW-1133">Transmembrane helix</keyword>
<evidence type="ECO:0000313" key="2">
    <source>
        <dbReference type="EMBL" id="QOY87545.1"/>
    </source>
</evidence>
<organism evidence="2 3">
    <name type="scientific">Paludibaculum fermentans</name>
    <dbReference type="NCBI Taxonomy" id="1473598"/>
    <lineage>
        <taxon>Bacteria</taxon>
        <taxon>Pseudomonadati</taxon>
        <taxon>Acidobacteriota</taxon>
        <taxon>Terriglobia</taxon>
        <taxon>Bryobacterales</taxon>
        <taxon>Bryobacteraceae</taxon>
        <taxon>Paludibaculum</taxon>
    </lineage>
</organism>
<gene>
    <name evidence="2" type="ORF">IRI77_33130</name>
</gene>
<sequence>MFESLDEQMKHDDELETTPKEKYLKWLLVGVVSVLLFGGLYMGVRLLE</sequence>
<evidence type="ECO:0000313" key="3">
    <source>
        <dbReference type="Proteomes" id="UP000593892"/>
    </source>
</evidence>
<keyword evidence="1" id="KW-0812">Transmembrane</keyword>
<reference evidence="2 3" key="1">
    <citation type="submission" date="2020-10" db="EMBL/GenBank/DDBJ databases">
        <title>Complete genome sequence of Paludibaculum fermentans P105T, a facultatively anaerobic acidobacterium capable of dissimilatory Fe(III) reduction.</title>
        <authorList>
            <person name="Dedysh S.N."/>
            <person name="Beletsky A.V."/>
            <person name="Kulichevskaya I.S."/>
            <person name="Mardanov A.V."/>
            <person name="Ravin N.V."/>
        </authorList>
    </citation>
    <scope>NUCLEOTIDE SEQUENCE [LARGE SCALE GENOMIC DNA]</scope>
    <source>
        <strain evidence="2 3">P105</strain>
    </source>
</reference>
<proteinExistence type="predicted"/>
<evidence type="ECO:0000256" key="1">
    <source>
        <dbReference type="SAM" id="Phobius"/>
    </source>
</evidence>
<dbReference type="AlphaFoldDB" id="A0A7S7NPS1"/>
<dbReference type="EMBL" id="CP063849">
    <property type="protein sequence ID" value="QOY87545.1"/>
    <property type="molecule type" value="Genomic_DNA"/>
</dbReference>
<feature type="transmembrane region" description="Helical" evidence="1">
    <location>
        <begin position="23"/>
        <end position="44"/>
    </location>
</feature>
<dbReference type="RefSeq" id="WP_194449212.1">
    <property type="nucleotide sequence ID" value="NZ_CP063849.1"/>
</dbReference>
<dbReference type="Proteomes" id="UP000593892">
    <property type="component" value="Chromosome"/>
</dbReference>